<proteinExistence type="predicted"/>
<dbReference type="RefSeq" id="WP_284269701.1">
    <property type="nucleotide sequence ID" value="NZ_BSOW01000018.1"/>
</dbReference>
<evidence type="ECO:0000313" key="3">
    <source>
        <dbReference type="Proteomes" id="UP001156905"/>
    </source>
</evidence>
<comment type="caution">
    <text evidence="2">The sequence shown here is derived from an EMBL/GenBank/DDBJ whole genome shotgun (WGS) entry which is preliminary data.</text>
</comment>
<reference evidence="3" key="1">
    <citation type="journal article" date="2019" name="Int. J. Syst. Evol. Microbiol.">
        <title>The Global Catalogue of Microorganisms (GCM) 10K type strain sequencing project: providing services to taxonomists for standard genome sequencing and annotation.</title>
        <authorList>
            <consortium name="The Broad Institute Genomics Platform"/>
            <consortium name="The Broad Institute Genome Sequencing Center for Infectious Disease"/>
            <person name="Wu L."/>
            <person name="Ma J."/>
        </authorList>
    </citation>
    <scope>NUCLEOTIDE SEQUENCE [LARGE SCALE GENOMIC DNA]</scope>
    <source>
        <strain evidence="3">NBRC 102520</strain>
    </source>
</reference>
<sequence>MAVNKITWERVGRVTEPGRYMYTFGWLTITEGDLQVWKQYPDAAFTLLAQLPSADAVGDEFHLGAFDISPDTQSASDSAYADTATGGLH</sequence>
<keyword evidence="3" id="KW-1185">Reference proteome</keyword>
<dbReference type="Proteomes" id="UP001156905">
    <property type="component" value="Unassembled WGS sequence"/>
</dbReference>
<evidence type="ECO:0000256" key="1">
    <source>
        <dbReference type="SAM" id="MobiDB-lite"/>
    </source>
</evidence>
<feature type="compositionally biased region" description="Low complexity" evidence="1">
    <location>
        <begin position="71"/>
        <end position="89"/>
    </location>
</feature>
<gene>
    <name evidence="2" type="ORF">GCM10007857_50430</name>
</gene>
<protein>
    <submittedName>
        <fullName evidence="2">Uncharacterized protein</fullName>
    </submittedName>
</protein>
<evidence type="ECO:0000313" key="2">
    <source>
        <dbReference type="EMBL" id="GLR88331.1"/>
    </source>
</evidence>
<feature type="region of interest" description="Disordered" evidence="1">
    <location>
        <begin position="67"/>
        <end position="89"/>
    </location>
</feature>
<dbReference type="EMBL" id="BSOW01000018">
    <property type="protein sequence ID" value="GLR88331.1"/>
    <property type="molecule type" value="Genomic_DNA"/>
</dbReference>
<name>A0ABQ6B3E7_9BRAD</name>
<accession>A0ABQ6B3E7</accession>
<organism evidence="2 3">
    <name type="scientific">Bradyrhizobium iriomotense</name>
    <dbReference type="NCBI Taxonomy" id="441950"/>
    <lineage>
        <taxon>Bacteria</taxon>
        <taxon>Pseudomonadati</taxon>
        <taxon>Pseudomonadota</taxon>
        <taxon>Alphaproteobacteria</taxon>
        <taxon>Hyphomicrobiales</taxon>
        <taxon>Nitrobacteraceae</taxon>
        <taxon>Bradyrhizobium</taxon>
    </lineage>
</organism>